<dbReference type="AlphaFoldDB" id="A0A2A9ENI8"/>
<dbReference type="OrthoDB" id="9952322at2"/>
<keyword evidence="2" id="KW-1185">Reference proteome</keyword>
<name>A0A2A9ENI8_9MICO</name>
<dbReference type="Proteomes" id="UP000222106">
    <property type="component" value="Unassembled WGS sequence"/>
</dbReference>
<gene>
    <name evidence="1" type="ORF">ATJ97_2333</name>
</gene>
<evidence type="ECO:0000313" key="1">
    <source>
        <dbReference type="EMBL" id="PFG39815.1"/>
    </source>
</evidence>
<dbReference type="RefSeq" id="WP_098483852.1">
    <property type="nucleotide sequence ID" value="NZ_PDJI01000004.1"/>
</dbReference>
<sequence>MDSHLKGNAGWYAALVVLISDDDIADGGVALSPTATNKAISERCLKYWPVSDKMLAVAQDNIPDILIAVVGKKIFRVMVGAWRVKRDKAALDHGVWEAVDEEGDVADLRGKLLANDIEFTQASRPVYLLLPDATQPVHWVGSRGSARTEAATADWVSAKATNPGRERVLEPSP</sequence>
<accession>A0A2A9ENI8</accession>
<evidence type="ECO:0000313" key="2">
    <source>
        <dbReference type="Proteomes" id="UP000222106"/>
    </source>
</evidence>
<dbReference type="EMBL" id="PDJI01000004">
    <property type="protein sequence ID" value="PFG39815.1"/>
    <property type="molecule type" value="Genomic_DNA"/>
</dbReference>
<protein>
    <submittedName>
        <fullName evidence="1">Uncharacterized protein</fullName>
    </submittedName>
</protein>
<organism evidence="1 2">
    <name type="scientific">Georgenia soli</name>
    <dbReference type="NCBI Taxonomy" id="638953"/>
    <lineage>
        <taxon>Bacteria</taxon>
        <taxon>Bacillati</taxon>
        <taxon>Actinomycetota</taxon>
        <taxon>Actinomycetes</taxon>
        <taxon>Micrococcales</taxon>
        <taxon>Bogoriellaceae</taxon>
        <taxon>Georgenia</taxon>
    </lineage>
</organism>
<proteinExistence type="predicted"/>
<reference evidence="1 2" key="1">
    <citation type="submission" date="2017-10" db="EMBL/GenBank/DDBJ databases">
        <title>Sequencing the genomes of 1000 actinobacteria strains.</title>
        <authorList>
            <person name="Klenk H.-P."/>
        </authorList>
    </citation>
    <scope>NUCLEOTIDE SEQUENCE [LARGE SCALE GENOMIC DNA]</scope>
    <source>
        <strain evidence="1 2">DSM 21838</strain>
    </source>
</reference>
<comment type="caution">
    <text evidence="1">The sequence shown here is derived from an EMBL/GenBank/DDBJ whole genome shotgun (WGS) entry which is preliminary data.</text>
</comment>